<sequence length="318" mass="37336">MVDKNKKLVGVGADLPSDVIVFHSEQQMTAHLPCKMYKLDHTSGSIWDHTHDYIQIWYVVRGEFKHSINHRTYNMVKGNIFVIPPYAVHRVDMIPDQGMEVIGCEFLPHFINERFEQSEWSGECFDFSYLEQFLIDEKHVTPKVALTGETDMEVGRLLTEMLEEYRGAKRFYELVLKANLLKLLSVIIREYSKLADKPSEEDERVEKYRELMQAVMDYIHEHFAEELRLERLCRQFNISKTYFCYLFKRFSGKTFNDYLIDLRVSKAAHWLVATDKSVTEICFGTGFNDLAYFSRMFKRHTGMSPSKYKKQALASPLS</sequence>
<dbReference type="RefSeq" id="WP_138187624.1">
    <property type="nucleotide sequence ID" value="NZ_LS992241.1"/>
</dbReference>
<dbReference type="EMBL" id="LS992241">
    <property type="protein sequence ID" value="SYX85748.1"/>
    <property type="molecule type" value="Genomic_DNA"/>
</dbReference>
<dbReference type="PANTHER" id="PTHR43280:SF28">
    <property type="entry name" value="HTH-TYPE TRANSCRIPTIONAL ACTIVATOR RHAS"/>
    <property type="match status" value="1"/>
</dbReference>
<dbReference type="InterPro" id="IPR014710">
    <property type="entry name" value="RmlC-like_jellyroll"/>
</dbReference>
<proteinExistence type="predicted"/>
<dbReference type="Gene3D" id="1.10.10.60">
    <property type="entry name" value="Homeodomain-like"/>
    <property type="match status" value="2"/>
</dbReference>
<dbReference type="PANTHER" id="PTHR43280">
    <property type="entry name" value="ARAC-FAMILY TRANSCRIPTIONAL REGULATOR"/>
    <property type="match status" value="1"/>
</dbReference>
<dbReference type="GO" id="GO:0043565">
    <property type="term" value="F:sequence-specific DNA binding"/>
    <property type="evidence" value="ECO:0007669"/>
    <property type="project" value="InterPro"/>
</dbReference>
<dbReference type="GO" id="GO:0003700">
    <property type="term" value="F:DNA-binding transcription factor activity"/>
    <property type="evidence" value="ECO:0007669"/>
    <property type="project" value="InterPro"/>
</dbReference>
<dbReference type="InterPro" id="IPR018060">
    <property type="entry name" value="HTH_AraC"/>
</dbReference>
<dbReference type="PROSITE" id="PS00041">
    <property type="entry name" value="HTH_ARAC_FAMILY_1"/>
    <property type="match status" value="1"/>
</dbReference>
<dbReference type="InterPro" id="IPR037923">
    <property type="entry name" value="HTH-like"/>
</dbReference>
<reference evidence="6" key="1">
    <citation type="submission" date="2018-08" db="EMBL/GenBank/DDBJ databases">
        <authorList>
            <person name="Chevrot R."/>
        </authorList>
    </citation>
    <scope>NUCLEOTIDE SEQUENCE [LARGE SCALE GENOMIC DNA]</scope>
</reference>
<protein>
    <submittedName>
        <fullName evidence="5">AraC family transcriptional regulator</fullName>
    </submittedName>
</protein>
<dbReference type="AlphaFoldDB" id="A0A383RFF7"/>
<dbReference type="CDD" id="cd02208">
    <property type="entry name" value="cupin_RmlC-like"/>
    <property type="match status" value="1"/>
</dbReference>
<evidence type="ECO:0000313" key="5">
    <source>
        <dbReference type="EMBL" id="SYX85748.1"/>
    </source>
</evidence>
<evidence type="ECO:0000259" key="4">
    <source>
        <dbReference type="PROSITE" id="PS01124"/>
    </source>
</evidence>
<evidence type="ECO:0000256" key="1">
    <source>
        <dbReference type="ARBA" id="ARBA00023015"/>
    </source>
</evidence>
<keyword evidence="3" id="KW-0804">Transcription</keyword>
<dbReference type="Pfam" id="PF12833">
    <property type="entry name" value="HTH_18"/>
    <property type="match status" value="1"/>
</dbReference>
<dbReference type="InterPro" id="IPR020449">
    <property type="entry name" value="Tscrpt_reg_AraC-type_HTH"/>
</dbReference>
<feature type="domain" description="HTH araC/xylS-type" evidence="4">
    <location>
        <begin position="213"/>
        <end position="311"/>
    </location>
</feature>
<dbReference type="InterPro" id="IPR018062">
    <property type="entry name" value="HTH_AraC-typ_CS"/>
</dbReference>
<keyword evidence="1" id="KW-0805">Transcription regulation</keyword>
<dbReference type="PROSITE" id="PS01124">
    <property type="entry name" value="HTH_ARAC_FAMILY_2"/>
    <property type="match status" value="1"/>
</dbReference>
<accession>A0A383RFF7</accession>
<gene>
    <name evidence="5" type="ORF">PBLR_14170</name>
</gene>
<dbReference type="Pfam" id="PF02311">
    <property type="entry name" value="AraC_binding"/>
    <property type="match status" value="1"/>
</dbReference>
<dbReference type="InterPro" id="IPR003313">
    <property type="entry name" value="AraC-bd"/>
</dbReference>
<dbReference type="PRINTS" id="PR00032">
    <property type="entry name" value="HTHARAC"/>
</dbReference>
<dbReference type="InterPro" id="IPR009057">
    <property type="entry name" value="Homeodomain-like_sf"/>
</dbReference>
<keyword evidence="2" id="KW-0238">DNA-binding</keyword>
<evidence type="ECO:0000313" key="6">
    <source>
        <dbReference type="Proteomes" id="UP000304148"/>
    </source>
</evidence>
<dbReference type="SUPFAM" id="SSF51215">
    <property type="entry name" value="Regulatory protein AraC"/>
    <property type="match status" value="1"/>
</dbReference>
<evidence type="ECO:0000256" key="3">
    <source>
        <dbReference type="ARBA" id="ARBA00023163"/>
    </source>
</evidence>
<evidence type="ECO:0000256" key="2">
    <source>
        <dbReference type="ARBA" id="ARBA00023125"/>
    </source>
</evidence>
<dbReference type="SMART" id="SM00342">
    <property type="entry name" value="HTH_ARAC"/>
    <property type="match status" value="1"/>
</dbReference>
<organism evidence="5 6">
    <name type="scientific">Paenibacillus alvei</name>
    <name type="common">Bacillus alvei</name>
    <dbReference type="NCBI Taxonomy" id="44250"/>
    <lineage>
        <taxon>Bacteria</taxon>
        <taxon>Bacillati</taxon>
        <taxon>Bacillota</taxon>
        <taxon>Bacilli</taxon>
        <taxon>Bacillales</taxon>
        <taxon>Paenibacillaceae</taxon>
        <taxon>Paenibacillus</taxon>
    </lineage>
</organism>
<dbReference type="Gene3D" id="2.60.120.10">
    <property type="entry name" value="Jelly Rolls"/>
    <property type="match status" value="1"/>
</dbReference>
<dbReference type="SUPFAM" id="SSF46689">
    <property type="entry name" value="Homeodomain-like"/>
    <property type="match status" value="2"/>
</dbReference>
<name>A0A383RFF7_PAEAL</name>
<dbReference type="Proteomes" id="UP000304148">
    <property type="component" value="Chromosome"/>
</dbReference>